<dbReference type="InterPro" id="IPR029062">
    <property type="entry name" value="Class_I_gatase-like"/>
</dbReference>
<dbReference type="PANTHER" id="PTHR36848:SF2">
    <property type="entry name" value="SECRETED PROTEIN"/>
    <property type="match status" value="1"/>
</dbReference>
<dbReference type="Proteomes" id="UP000611762">
    <property type="component" value="Unassembled WGS sequence"/>
</dbReference>
<dbReference type="RefSeq" id="WP_249313388.1">
    <property type="nucleotide sequence ID" value="NZ_JACRSU010000003.1"/>
</dbReference>
<keyword evidence="2" id="KW-1185">Reference proteome</keyword>
<dbReference type="PANTHER" id="PTHR36848">
    <property type="entry name" value="DNA-BINDING PROTEIN (PUTATIVE SECRETED PROTEIN)-RELATED"/>
    <property type="match status" value="1"/>
</dbReference>
<dbReference type="InterPro" id="IPR053161">
    <property type="entry name" value="Ulvan_degrading_GH"/>
</dbReference>
<organism evidence="1 2">
    <name type="scientific">Congzhengia minquanensis</name>
    <dbReference type="NCBI Taxonomy" id="2763657"/>
    <lineage>
        <taxon>Bacteria</taxon>
        <taxon>Bacillati</taxon>
        <taxon>Bacillota</taxon>
        <taxon>Clostridia</taxon>
        <taxon>Eubacteriales</taxon>
        <taxon>Oscillospiraceae</taxon>
        <taxon>Congzhengia</taxon>
    </lineage>
</organism>
<dbReference type="AlphaFoldDB" id="A0A926HZY2"/>
<proteinExistence type="predicted"/>
<evidence type="ECO:0008006" key="3">
    <source>
        <dbReference type="Google" id="ProtNLM"/>
    </source>
</evidence>
<dbReference type="Pfam" id="PF17132">
    <property type="entry name" value="Glyco_hydro_106"/>
    <property type="match status" value="1"/>
</dbReference>
<evidence type="ECO:0000313" key="2">
    <source>
        <dbReference type="Proteomes" id="UP000611762"/>
    </source>
</evidence>
<sequence length="1046" mass="119544">MLYKKNREQSLSDELFQNPTAEYRGTPFWAWNNKFDDKILKEQIEIFKEMGFGGFHMHSRSGMSMEYLGEGFMNCVKYCVGKAKEEDMLAWLYDEDKWPSGFAGGLVTKTPKYRGKIMLFTKENLEDVPKEQAIEEGLPYFYAAYDVVLDDRGFLKSCREVGREEECANKYYAFVKTLDPTPWYNNQTYLDTLSYEAVAKFIEVTHEAYKNAVGSEFGKTVPAIFTDEPEYGRVIPKPFSNGDAAAQIPWTTDFDVDLKHETGLDIRPVLPELFFALEDNAPSYVKYVYYRCLTNRLADCFYGQIGRWCEKNGLMLTGHSNTEDTMQLQLWCCGDVMRLYPHMQLPGIDTLVNGDREITAKQAQSVVHQYGKEGVMSELYGVTNWDFDFRGHKFQGDWEAALGVTVRVPHLSWLTMEGTAKRDYPASIFYQSPWYKEYKLIEDHFSRVNTALTRGEPDVSVGVIHPIESMWMQFGPNDTCGGMIDSLDSQLAFVSKFLLHRLIDFDYIDEGNLEDLSTKGGNPLVVGKMSYSTIVVPNCVTLRKNTIDRLTEFCQNGGKLIFTGKCPEFVDAKSSHLAKPLYEMATKVPMDQYALTNAISDRQLEIYMGNGQKSDRFIYQMRKDTDGKWLFIANSQIFMETGSVKPHSLDIYDNWQNASYLSVAGSSSAVFTEDDIQIVINGEFTPVLYDTMTGETNEPNFEIKDGKTVIKTKYYWGNSYLFKLLKKTKEKAQREEPKKTVCRRIDFKEAVDYKLAEPNVLLLDIAEYAFDDGEWNEKEEVLKISDMFRASLGWQVDFPQPWVIADEPAEHFVHLKYRFHSEFGLSGCKLALEQAESTKILFNGEAVQSNIDGWYVDQFIKTVPLPDVKKGENVLELTVPYSKRGTVEACYLLGDFFVRLAGTESTLIPPRERLAFMSTDKQDLPFYSGNIIYKTEICVEDCDLEISATSFRGALVKVYLDGKEAGISALPPFLVEFKNVAKGKHTVEFELFGNRYNTFAPLHLADETETWIGPNAWSARGNAWCYEYRTRPFGILKSPVIKVISK</sequence>
<dbReference type="Gene3D" id="3.40.50.880">
    <property type="match status" value="1"/>
</dbReference>
<comment type="caution">
    <text evidence="1">The sequence shown here is derived from an EMBL/GenBank/DDBJ whole genome shotgun (WGS) entry which is preliminary data.</text>
</comment>
<reference evidence="1" key="1">
    <citation type="submission" date="2020-08" db="EMBL/GenBank/DDBJ databases">
        <title>Genome public.</title>
        <authorList>
            <person name="Liu C."/>
            <person name="Sun Q."/>
        </authorList>
    </citation>
    <scope>NUCLEOTIDE SEQUENCE</scope>
    <source>
        <strain evidence="1">H8</strain>
    </source>
</reference>
<evidence type="ECO:0000313" key="1">
    <source>
        <dbReference type="EMBL" id="MBC8541341.1"/>
    </source>
</evidence>
<dbReference type="EMBL" id="JACRSU010000003">
    <property type="protein sequence ID" value="MBC8541341.1"/>
    <property type="molecule type" value="Genomic_DNA"/>
</dbReference>
<dbReference type="CDD" id="cd03143">
    <property type="entry name" value="A4_beta-galactosidase_middle_domain"/>
    <property type="match status" value="1"/>
</dbReference>
<protein>
    <recommendedName>
        <fullName evidence="3">Glycoside hydrolase family 2</fullName>
    </recommendedName>
</protein>
<gene>
    <name evidence="1" type="ORF">H8698_10170</name>
</gene>
<name>A0A926HZY2_9FIRM</name>
<accession>A0A926HZY2</accession>